<proteinExistence type="inferred from homology"/>
<sequence>MRIAIITIAANRDTHLRFHLRSLARSTVVADEHVVVAIGDPAVADVVASEGSTTRLLWIEHDQGPLPLAYARNAGAAAALAAGAELLVFLDVDCLAGTEMLQRYVAAARQRCHRHALLCGPVTYLPPPGSLGYDLDHVHELRCPHPARPAPPAGTVLTGTDYNLFWSLSFAVTAVTWNRIGGFCTEYTGYGGEDTDLAQTAAAAGVGLRWVGGADAFHQYHSVSDPPVEHLADILANAELFHRRWHRWPMEGWLHSFEELGLITYDPIHRRWVQAV</sequence>
<dbReference type="SUPFAM" id="SSF53448">
    <property type="entry name" value="Nucleotide-diphospho-sugar transferases"/>
    <property type="match status" value="1"/>
</dbReference>
<protein>
    <submittedName>
        <fullName evidence="6">Sugar transferase</fullName>
    </submittedName>
</protein>
<keyword evidence="4 6" id="KW-0808">Transferase</keyword>
<dbReference type="Proteomes" id="UP000239290">
    <property type="component" value="Unassembled WGS sequence"/>
</dbReference>
<dbReference type="RefSeq" id="WP_105419886.1">
    <property type="nucleotide sequence ID" value="NZ_PUIO01000043.1"/>
</dbReference>
<dbReference type="PANTHER" id="PTHR43179">
    <property type="entry name" value="RHAMNOSYLTRANSFERASE WBBL"/>
    <property type="match status" value="1"/>
</dbReference>
<evidence type="ECO:0000256" key="3">
    <source>
        <dbReference type="ARBA" id="ARBA00022676"/>
    </source>
</evidence>
<dbReference type="GO" id="GO:0016757">
    <property type="term" value="F:glycosyltransferase activity"/>
    <property type="evidence" value="ECO:0007669"/>
    <property type="project" value="UniProtKB-KW"/>
</dbReference>
<evidence type="ECO:0000313" key="6">
    <source>
        <dbReference type="EMBL" id="PQP19783.1"/>
    </source>
</evidence>
<dbReference type="EMBL" id="PUIO01000043">
    <property type="protein sequence ID" value="PQP19783.1"/>
    <property type="molecule type" value="Genomic_DNA"/>
</dbReference>
<evidence type="ECO:0000256" key="4">
    <source>
        <dbReference type="ARBA" id="ARBA00022679"/>
    </source>
</evidence>
<dbReference type="AlphaFoldDB" id="A0A2S8IYI2"/>
<dbReference type="Gene3D" id="3.90.550.10">
    <property type="entry name" value="Spore Coat Polysaccharide Biosynthesis Protein SpsA, Chain A"/>
    <property type="match status" value="1"/>
</dbReference>
<dbReference type="PANTHER" id="PTHR43179:SF12">
    <property type="entry name" value="GALACTOFURANOSYLTRANSFERASE GLFT2"/>
    <property type="match status" value="1"/>
</dbReference>
<comment type="caution">
    <text evidence="6">The sequence shown here is derived from an EMBL/GenBank/DDBJ whole genome shotgun (WGS) entry which is preliminary data.</text>
</comment>
<name>A0A2S8IYI2_RHOOP</name>
<evidence type="ECO:0000259" key="5">
    <source>
        <dbReference type="Pfam" id="PF02709"/>
    </source>
</evidence>
<comment type="similarity">
    <text evidence="2">Belongs to the glycosyltransferase 2 family.</text>
</comment>
<organism evidence="6 7">
    <name type="scientific">Rhodococcus opacus</name>
    <name type="common">Nocardia opaca</name>
    <dbReference type="NCBI Taxonomy" id="37919"/>
    <lineage>
        <taxon>Bacteria</taxon>
        <taxon>Bacillati</taxon>
        <taxon>Actinomycetota</taxon>
        <taxon>Actinomycetes</taxon>
        <taxon>Mycobacteriales</taxon>
        <taxon>Nocardiaceae</taxon>
        <taxon>Rhodococcus</taxon>
    </lineage>
</organism>
<reference evidence="7" key="1">
    <citation type="submission" date="2018-02" db="EMBL/GenBank/DDBJ databases">
        <title>Draft genome sequencing of Rhodococcus opacus KU647198.</title>
        <authorList>
            <person name="Zheng B.-X."/>
        </authorList>
    </citation>
    <scope>NUCLEOTIDE SEQUENCE [LARGE SCALE GENOMIC DNA]</scope>
    <source>
        <strain evidence="7">04-OD7</strain>
    </source>
</reference>
<accession>A0A2S8IYI2</accession>
<evidence type="ECO:0000256" key="2">
    <source>
        <dbReference type="ARBA" id="ARBA00006739"/>
    </source>
</evidence>
<keyword evidence="3" id="KW-0328">Glycosyltransferase</keyword>
<evidence type="ECO:0000256" key="1">
    <source>
        <dbReference type="ARBA" id="ARBA00004776"/>
    </source>
</evidence>
<feature type="domain" description="Galactosyltransferase C-terminal" evidence="5">
    <location>
        <begin position="162"/>
        <end position="221"/>
    </location>
</feature>
<gene>
    <name evidence="6" type="ORF">C5613_29630</name>
</gene>
<dbReference type="InterPro" id="IPR027791">
    <property type="entry name" value="Galactosyl_T_C"/>
</dbReference>
<comment type="pathway">
    <text evidence="1">Cell wall biogenesis; cell wall polysaccharide biosynthesis.</text>
</comment>
<evidence type="ECO:0000313" key="7">
    <source>
        <dbReference type="Proteomes" id="UP000239290"/>
    </source>
</evidence>
<dbReference type="InterPro" id="IPR029044">
    <property type="entry name" value="Nucleotide-diphossugar_trans"/>
</dbReference>
<dbReference type="Pfam" id="PF02709">
    <property type="entry name" value="Glyco_transf_7C"/>
    <property type="match status" value="1"/>
</dbReference>